<evidence type="ECO:0000313" key="6">
    <source>
        <dbReference type="Proteomes" id="UP000242913"/>
    </source>
</evidence>
<feature type="region of interest" description="Disordered" evidence="2">
    <location>
        <begin position="308"/>
        <end position="342"/>
    </location>
</feature>
<sequence length="1044" mass="119253">MAVAKTDGISSSLFEKLDNKLNTVRSNRSLVSSNQQLRIQLAFAKAEINRLQNEMVNLQRRIVELESSNDEERIEMIQRVQHLKSIANRAVQYMKKTEADFNHAASRLDYALNFGDVAVCTDECNESVSVPSAYETGDEIFGRHMQQPSILEAVEEDIYGEMDENEENIISDKHLIMSASGDRFKPDDRKFGRNSRRQTFFVKKEPYEFENDIETSFVEVAIPETNQMISSFSAQNDEDAQSLTELITPTTSFVSGTSTTFSNPETPTTCCSSRFSTPKTPHVKISPAKNSINSQIKKSEVVMYTRKKRRISTNETSERCKIGSDNTKSPTEMNKLLTTPTSTPYTGLPNVINSSESARYKRVAAARISSFKEPNLKTKLRNSNLKNAITDCSRSSLLLMLRIGESHVIFEPGSALSEIFYDDVNKKIVTVRGEDVVEVKAYGLESNNTTSFRLKNKSKIRAIKFSPNKRLISVQYDESTIDFVNFIAHNTDALSTCFSQSTKNRSAHIIGLQWILNSQILYITNQGLELYQVNPEKKSVKLLKSYNITLYWYLYYPHSQLLIVSCGVAGALLNPFAIQNGSIHRLMKFEVDFGRSNTKPRLLEREVFIISIYNALYIAVLRNGTRSSISSDIALYKMSMDGMEVPKLTHILCLDMVGAFALHGFDNLIIVHHQSSKTSLVFDIGLEEVPKSGCISHPLFKTSLNCSDSLKAKISHEFKLYSPSWVMFQPNFITDASIGVFASISLDPVEVKNSIEDKYQYLRFLYNRCIPKSVFLENLRHYVVANKLKLKQLAHIFNWFAKAIAKRSLPILRHNDSGVKYVLFAELYEEIIIEQEDIVGNLFLLPDVYTLDQKQRFLQYMLRYLTALLENKLEVQPYFLNEILVSTMITMGQLERLHQLLLYRIIPDSKQLAFQLLSHEAKYFPLVQLALDMLSRLGTATEEIVEVLIARNLVVEAIRFLENSQSADKVNGLKLIESAWKENRVIRYAVFSYFLERGSKIRNCITNFGQFEEFLKEFEVLFGDEEIEAARRDLYFMNISRNEM</sequence>
<protein>
    <submittedName>
        <fullName evidence="5">Uncharacterized protein</fullName>
    </submittedName>
</protein>
<feature type="domain" description="Mic1" evidence="3">
    <location>
        <begin position="772"/>
        <end position="1003"/>
    </location>
</feature>
<dbReference type="GO" id="GO:0010506">
    <property type="term" value="P:regulation of autophagy"/>
    <property type="evidence" value="ECO:0007669"/>
    <property type="project" value="InterPro"/>
</dbReference>
<feature type="compositionally biased region" description="Polar residues" evidence="2">
    <location>
        <begin position="263"/>
        <end position="279"/>
    </location>
</feature>
<feature type="domain" description="Regulator of MON1-CCZ1 complex N-terminal" evidence="4">
    <location>
        <begin position="419"/>
        <end position="540"/>
    </location>
</feature>
<keyword evidence="6" id="KW-1185">Reference proteome</keyword>
<accession>A0A238BT89</accession>
<dbReference type="GO" id="GO:0031902">
    <property type="term" value="C:late endosome membrane"/>
    <property type="evidence" value="ECO:0007669"/>
    <property type="project" value="TreeGrafter"/>
</dbReference>
<proteinExistence type="predicted"/>
<organism evidence="5 6">
    <name type="scientific">Onchocerca flexuosa</name>
    <dbReference type="NCBI Taxonomy" id="387005"/>
    <lineage>
        <taxon>Eukaryota</taxon>
        <taxon>Metazoa</taxon>
        <taxon>Ecdysozoa</taxon>
        <taxon>Nematoda</taxon>
        <taxon>Chromadorea</taxon>
        <taxon>Rhabditida</taxon>
        <taxon>Spirurina</taxon>
        <taxon>Spiruromorpha</taxon>
        <taxon>Filarioidea</taxon>
        <taxon>Onchocercidae</taxon>
        <taxon>Onchocerca</taxon>
    </lineage>
</organism>
<keyword evidence="1" id="KW-0175">Coiled coil</keyword>
<dbReference type="PANTHER" id="PTHR12897:SF4">
    <property type="entry name" value="REGULATOR OF MON1-CCZ1 COMPLEX"/>
    <property type="match status" value="1"/>
</dbReference>
<evidence type="ECO:0000256" key="1">
    <source>
        <dbReference type="SAM" id="Coils"/>
    </source>
</evidence>
<dbReference type="AlphaFoldDB" id="A0A238BT89"/>
<evidence type="ECO:0000259" key="4">
    <source>
        <dbReference type="Pfam" id="PF21029"/>
    </source>
</evidence>
<evidence type="ECO:0000259" key="3">
    <source>
        <dbReference type="Pfam" id="PF07035"/>
    </source>
</evidence>
<dbReference type="InterPro" id="IPR040371">
    <property type="entry name" value="RMC1"/>
</dbReference>
<gene>
    <name evidence="5" type="ORF">X798_04380</name>
</gene>
<dbReference type="InterPro" id="IPR049040">
    <property type="entry name" value="RMC1_N"/>
</dbReference>
<dbReference type="PANTHER" id="PTHR12897">
    <property type="entry name" value="COLON CANCER-ASSOCIATED PROTEIN MIC1"/>
    <property type="match status" value="1"/>
</dbReference>
<evidence type="ECO:0000256" key="2">
    <source>
        <dbReference type="SAM" id="MobiDB-lite"/>
    </source>
</evidence>
<dbReference type="EMBL" id="KZ270006">
    <property type="protein sequence ID" value="OZC08577.1"/>
    <property type="molecule type" value="Genomic_DNA"/>
</dbReference>
<feature type="coiled-coil region" evidence="1">
    <location>
        <begin position="34"/>
        <end position="75"/>
    </location>
</feature>
<dbReference type="GO" id="GO:0005765">
    <property type="term" value="C:lysosomal membrane"/>
    <property type="evidence" value="ECO:0007669"/>
    <property type="project" value="TreeGrafter"/>
</dbReference>
<feature type="compositionally biased region" description="Polar residues" evidence="2">
    <location>
        <begin position="324"/>
        <end position="342"/>
    </location>
</feature>
<feature type="region of interest" description="Disordered" evidence="2">
    <location>
        <begin position="256"/>
        <end position="286"/>
    </location>
</feature>
<dbReference type="InterPro" id="IPR009755">
    <property type="entry name" value="RMC1_C"/>
</dbReference>
<dbReference type="GO" id="GO:0035658">
    <property type="term" value="C:Mon1-Ccz1 complex"/>
    <property type="evidence" value="ECO:0007669"/>
    <property type="project" value="InterPro"/>
</dbReference>
<reference evidence="5 6" key="1">
    <citation type="submission" date="2015-12" db="EMBL/GenBank/DDBJ databases">
        <title>Draft genome of the nematode, Onchocerca flexuosa.</title>
        <authorList>
            <person name="Mitreva M."/>
        </authorList>
    </citation>
    <scope>NUCLEOTIDE SEQUENCE [LARGE SCALE GENOMIC DNA]</scope>
    <source>
        <strain evidence="5">Red Deer</strain>
    </source>
</reference>
<evidence type="ECO:0000313" key="5">
    <source>
        <dbReference type="EMBL" id="OZC08577.1"/>
    </source>
</evidence>
<dbReference type="Pfam" id="PF07035">
    <property type="entry name" value="RMC1_C"/>
    <property type="match status" value="1"/>
</dbReference>
<dbReference type="OrthoDB" id="26384at2759"/>
<dbReference type="Proteomes" id="UP000242913">
    <property type="component" value="Unassembled WGS sequence"/>
</dbReference>
<dbReference type="SUPFAM" id="SSF82171">
    <property type="entry name" value="DPP6 N-terminal domain-like"/>
    <property type="match status" value="1"/>
</dbReference>
<dbReference type="Pfam" id="PF21029">
    <property type="entry name" value="RMC1_N"/>
    <property type="match status" value="1"/>
</dbReference>
<name>A0A238BT89_9BILA</name>